<evidence type="ECO:0000313" key="6">
    <source>
        <dbReference type="EMBL" id="CRZ34988.1"/>
    </source>
</evidence>
<dbReference type="SUPFAM" id="SSF56281">
    <property type="entry name" value="Metallo-hydrolase/oxidoreductase"/>
    <property type="match status" value="1"/>
</dbReference>
<dbReference type="Gene3D" id="3.60.15.10">
    <property type="entry name" value="Ribonuclease Z/Hydroxyacylglutathione hydrolase-like"/>
    <property type="match status" value="1"/>
</dbReference>
<keyword evidence="2" id="KW-0479">Metal-binding</keyword>
<accession>A0A0H5SXB2</accession>
<sequence length="209" mass="23623">MKNIKIKTMVLGMVQTNCYIVRARDSKEAVVIDPADRAEKIYSYLNENDLVCKRILLTHGHFDHIMAAEKLKALTGAGIYAGENEETLLNDSNLNASINFGREVSLKPDYFLKDKEEFEAAGLIWQVIYTPGHTEGGACYYLKDESTLFSGDTLFYESIGRTDLPTGNHQRLIESIKSRLFILPDETEVYPGHGRPTTIGHEKQYNPFL</sequence>
<dbReference type="RefSeq" id="WP_103203082.1">
    <property type="nucleotide sequence ID" value="NZ_CVTD020000017.1"/>
</dbReference>
<evidence type="ECO:0000256" key="2">
    <source>
        <dbReference type="ARBA" id="ARBA00022723"/>
    </source>
</evidence>
<dbReference type="OrthoDB" id="9802248at2"/>
<dbReference type="SMART" id="SM00849">
    <property type="entry name" value="Lactamase_B"/>
    <property type="match status" value="1"/>
</dbReference>
<dbReference type="CDD" id="cd06262">
    <property type="entry name" value="metallo-hydrolase-like_MBL-fold"/>
    <property type="match status" value="1"/>
</dbReference>
<dbReference type="EMBL" id="CVTD020000017">
    <property type="protein sequence ID" value="CRZ34988.1"/>
    <property type="molecule type" value="Genomic_DNA"/>
</dbReference>
<name>A0A0H5SXB2_HERHM</name>
<keyword evidence="3" id="KW-0378">Hydrolase</keyword>
<evidence type="ECO:0000313" key="7">
    <source>
        <dbReference type="Proteomes" id="UP000236497"/>
    </source>
</evidence>
<evidence type="ECO:0000256" key="3">
    <source>
        <dbReference type="ARBA" id="ARBA00022801"/>
    </source>
</evidence>
<reference evidence="6 7" key="1">
    <citation type="submission" date="2015-06" db="EMBL/GenBank/DDBJ databases">
        <authorList>
            <person name="Wibberg Daniel"/>
        </authorList>
    </citation>
    <scope>NUCLEOTIDE SEQUENCE [LARGE SCALE GENOMIC DNA]</scope>
    <source>
        <strain evidence="6 7">T3/55T</strain>
    </source>
</reference>
<keyword evidence="7" id="KW-1185">Reference proteome</keyword>
<feature type="domain" description="Metallo-beta-lactamase" evidence="5">
    <location>
        <begin position="15"/>
        <end position="193"/>
    </location>
</feature>
<dbReference type="InterPro" id="IPR036866">
    <property type="entry name" value="RibonucZ/Hydroxyglut_hydro"/>
</dbReference>
<dbReference type="PANTHER" id="PTHR46233:SF3">
    <property type="entry name" value="HYDROXYACYLGLUTATHIONE HYDROLASE GLOC"/>
    <property type="match status" value="1"/>
</dbReference>
<keyword evidence="4" id="KW-0862">Zinc</keyword>
<protein>
    <recommendedName>
        <fullName evidence="5">Metallo-beta-lactamase domain-containing protein</fullName>
    </recommendedName>
</protein>
<organism evidence="6 7">
    <name type="scientific">Herbinix hemicellulosilytica</name>
    <dbReference type="NCBI Taxonomy" id="1564487"/>
    <lineage>
        <taxon>Bacteria</taxon>
        <taxon>Bacillati</taxon>
        <taxon>Bacillota</taxon>
        <taxon>Clostridia</taxon>
        <taxon>Lachnospirales</taxon>
        <taxon>Lachnospiraceae</taxon>
        <taxon>Herbinix</taxon>
    </lineage>
</organism>
<dbReference type="InterPro" id="IPR051453">
    <property type="entry name" value="MBL_Glyoxalase_II"/>
</dbReference>
<dbReference type="PANTHER" id="PTHR46233">
    <property type="entry name" value="HYDROXYACYLGLUTATHIONE HYDROLASE GLOC"/>
    <property type="match status" value="1"/>
</dbReference>
<evidence type="ECO:0000256" key="1">
    <source>
        <dbReference type="ARBA" id="ARBA00001947"/>
    </source>
</evidence>
<dbReference type="InterPro" id="IPR001279">
    <property type="entry name" value="Metallo-B-lactamas"/>
</dbReference>
<comment type="cofactor">
    <cofactor evidence="1">
        <name>Zn(2+)</name>
        <dbReference type="ChEBI" id="CHEBI:29105"/>
    </cofactor>
</comment>
<dbReference type="Proteomes" id="UP000236497">
    <property type="component" value="Unassembled WGS sequence"/>
</dbReference>
<dbReference type="GO" id="GO:0046872">
    <property type="term" value="F:metal ion binding"/>
    <property type="evidence" value="ECO:0007669"/>
    <property type="project" value="UniProtKB-KW"/>
</dbReference>
<proteinExistence type="predicted"/>
<dbReference type="GO" id="GO:0016787">
    <property type="term" value="F:hydrolase activity"/>
    <property type="evidence" value="ECO:0007669"/>
    <property type="project" value="UniProtKB-KW"/>
</dbReference>
<dbReference type="Pfam" id="PF00753">
    <property type="entry name" value="Lactamase_B"/>
    <property type="match status" value="1"/>
</dbReference>
<evidence type="ECO:0000256" key="4">
    <source>
        <dbReference type="ARBA" id="ARBA00022833"/>
    </source>
</evidence>
<dbReference type="AlphaFoldDB" id="A0A0H5SXB2"/>
<gene>
    <name evidence="6" type="ORF">HHT355_1788</name>
</gene>
<evidence type="ECO:0000259" key="5">
    <source>
        <dbReference type="SMART" id="SM00849"/>
    </source>
</evidence>